<protein>
    <recommendedName>
        <fullName evidence="4">GLPGLI family protein</fullName>
    </recommendedName>
</protein>
<dbReference type="RefSeq" id="WP_369331461.1">
    <property type="nucleotide sequence ID" value="NZ_JAULBC010000007.1"/>
</dbReference>
<dbReference type="Proteomes" id="UP001560573">
    <property type="component" value="Unassembled WGS sequence"/>
</dbReference>
<feature type="region of interest" description="Disordered" evidence="1">
    <location>
        <begin position="287"/>
        <end position="319"/>
    </location>
</feature>
<evidence type="ECO:0008006" key="4">
    <source>
        <dbReference type="Google" id="ProtNLM"/>
    </source>
</evidence>
<gene>
    <name evidence="2" type="ORF">QTN47_21270</name>
</gene>
<proteinExistence type="predicted"/>
<evidence type="ECO:0000313" key="2">
    <source>
        <dbReference type="EMBL" id="MEX6690053.1"/>
    </source>
</evidence>
<organism evidence="2 3">
    <name type="scientific">Danxiaibacter flavus</name>
    <dbReference type="NCBI Taxonomy" id="3049108"/>
    <lineage>
        <taxon>Bacteria</taxon>
        <taxon>Pseudomonadati</taxon>
        <taxon>Bacteroidota</taxon>
        <taxon>Chitinophagia</taxon>
        <taxon>Chitinophagales</taxon>
        <taxon>Chitinophagaceae</taxon>
        <taxon>Danxiaibacter</taxon>
    </lineage>
</organism>
<dbReference type="EMBL" id="JAULBC010000007">
    <property type="protein sequence ID" value="MEX6690053.1"/>
    <property type="molecule type" value="Genomic_DNA"/>
</dbReference>
<comment type="caution">
    <text evidence="2">The sequence shown here is derived from an EMBL/GenBank/DDBJ whole genome shotgun (WGS) entry which is preliminary data.</text>
</comment>
<evidence type="ECO:0000313" key="3">
    <source>
        <dbReference type="Proteomes" id="UP001560573"/>
    </source>
</evidence>
<evidence type="ECO:0000256" key="1">
    <source>
        <dbReference type="SAM" id="MobiDB-lite"/>
    </source>
</evidence>
<accession>A0ABV3ZJN2</accession>
<keyword evidence="3" id="KW-1185">Reference proteome</keyword>
<sequence>MQKIIILLFCLVSLNGLLAQRLSNENFQHLKVEEDTLKTLSKKMIFDIDATNRFQADSAFTRAFVRALRVPNSFNFPFDSVITISKLYPQDSSFRIFSWQYQKDEDHFRQRGAIQMKTADGSLKLFPLIDMSEFTANPTDSVRTPRNWIGAIYYGMVTKTAGNKKFYTLFGYDDNNIRSTKKWLDVLQFDDAGNPLFGGKFFDYKEDSLKPAQPAYRFCLEFKKDGRARMVYDEELDMIIFDHLISEQNDLSKKFTLIPDGDYEGFKWTNGKWVHVSKVFNQQLKDGEAPLPDPIKDDQGNNNEIKLEQRSLKNKAKKN</sequence>
<feature type="compositionally biased region" description="Basic and acidic residues" evidence="1">
    <location>
        <begin position="294"/>
        <end position="311"/>
    </location>
</feature>
<name>A0ABV3ZJN2_9BACT</name>
<reference evidence="2 3" key="1">
    <citation type="submission" date="2023-07" db="EMBL/GenBank/DDBJ databases">
        <authorList>
            <person name="Lian W.-H."/>
        </authorList>
    </citation>
    <scope>NUCLEOTIDE SEQUENCE [LARGE SCALE GENOMIC DNA]</scope>
    <source>
        <strain evidence="2 3">SYSU DXS3180</strain>
    </source>
</reference>